<name>A0ABS8ZWL8_9PSEU</name>
<evidence type="ECO:0000256" key="1">
    <source>
        <dbReference type="SAM" id="MobiDB-lite"/>
    </source>
</evidence>
<keyword evidence="3" id="KW-1185">Reference proteome</keyword>
<reference evidence="2 3" key="1">
    <citation type="submission" date="2021-12" db="EMBL/GenBank/DDBJ databases">
        <title>Genome sequence of Kibdelosporangium philippinense ATCC 49844.</title>
        <authorList>
            <person name="Fedorov E.A."/>
            <person name="Omeragic M."/>
            <person name="Shalygina K.F."/>
            <person name="Maclea K.S."/>
        </authorList>
    </citation>
    <scope>NUCLEOTIDE SEQUENCE [LARGE SCALE GENOMIC DNA]</scope>
    <source>
        <strain evidence="2 3">ATCC 49844</strain>
    </source>
</reference>
<accession>A0ABS8ZWL8</accession>
<proteinExistence type="predicted"/>
<sequence>MRHPRNTPEPPEPDDPIPLRPPADPTGAARRRRAADTNWEIERVETTPMTPEQYETAVSTLATLITQWQRDTRQQPDDQAA</sequence>
<dbReference type="RefSeq" id="WP_233734426.1">
    <property type="nucleotide sequence ID" value="NZ_JAJVCN010000005.1"/>
</dbReference>
<feature type="region of interest" description="Disordered" evidence="1">
    <location>
        <begin position="1"/>
        <end position="39"/>
    </location>
</feature>
<organism evidence="2 3">
    <name type="scientific">Kibdelosporangium philippinense</name>
    <dbReference type="NCBI Taxonomy" id="211113"/>
    <lineage>
        <taxon>Bacteria</taxon>
        <taxon>Bacillati</taxon>
        <taxon>Actinomycetota</taxon>
        <taxon>Actinomycetes</taxon>
        <taxon>Pseudonocardiales</taxon>
        <taxon>Pseudonocardiaceae</taxon>
        <taxon>Kibdelosporangium</taxon>
    </lineage>
</organism>
<protein>
    <submittedName>
        <fullName evidence="2">Uncharacterized protein</fullName>
    </submittedName>
</protein>
<dbReference type="Proteomes" id="UP001521150">
    <property type="component" value="Unassembled WGS sequence"/>
</dbReference>
<evidence type="ECO:0000313" key="2">
    <source>
        <dbReference type="EMBL" id="MCE7011668.1"/>
    </source>
</evidence>
<comment type="caution">
    <text evidence="2">The sequence shown here is derived from an EMBL/GenBank/DDBJ whole genome shotgun (WGS) entry which is preliminary data.</text>
</comment>
<gene>
    <name evidence="2" type="ORF">LWC34_53985</name>
</gene>
<evidence type="ECO:0000313" key="3">
    <source>
        <dbReference type="Proteomes" id="UP001521150"/>
    </source>
</evidence>
<dbReference type="EMBL" id="JAJVCN010000005">
    <property type="protein sequence ID" value="MCE7011668.1"/>
    <property type="molecule type" value="Genomic_DNA"/>
</dbReference>